<dbReference type="OrthoDB" id="5187212at2"/>
<evidence type="ECO:0000259" key="2">
    <source>
        <dbReference type="Pfam" id="PF26450"/>
    </source>
</evidence>
<proteinExistence type="predicted"/>
<organism evidence="3 4">
    <name type="scientific">Thermobifida halotolerans</name>
    <dbReference type="NCBI Taxonomy" id="483545"/>
    <lineage>
        <taxon>Bacteria</taxon>
        <taxon>Bacillati</taxon>
        <taxon>Actinomycetota</taxon>
        <taxon>Actinomycetes</taxon>
        <taxon>Streptosporangiales</taxon>
        <taxon>Nocardiopsidaceae</taxon>
        <taxon>Thermobifida</taxon>
    </lineage>
</organism>
<dbReference type="Pfam" id="PF26450">
    <property type="entry name" value="DUF8129"/>
    <property type="match status" value="1"/>
</dbReference>
<feature type="domain" description="DUF8129" evidence="2">
    <location>
        <begin position="9"/>
        <end position="62"/>
    </location>
</feature>
<feature type="region of interest" description="Disordered" evidence="1">
    <location>
        <begin position="58"/>
        <end position="117"/>
    </location>
</feature>
<accession>A0A399G8S7</accession>
<name>A0A399G8S7_9ACTN</name>
<gene>
    <name evidence="3" type="ORF">NI17_010825</name>
</gene>
<evidence type="ECO:0000256" key="1">
    <source>
        <dbReference type="SAM" id="MobiDB-lite"/>
    </source>
</evidence>
<dbReference type="KEGG" id="thao:NI17_010825"/>
<dbReference type="InterPro" id="IPR058442">
    <property type="entry name" value="DUF8129"/>
</dbReference>
<dbReference type="EMBL" id="CP063196">
    <property type="protein sequence ID" value="UOE21543.1"/>
    <property type="molecule type" value="Genomic_DNA"/>
</dbReference>
<protein>
    <recommendedName>
        <fullName evidence="2">DUF8129 domain-containing protein</fullName>
    </recommendedName>
</protein>
<sequence>MPRVHRSDLVLPDYENLPLGTLQHRIRSLSEEQLRELVAYEEAHAQRTPVLELLNQRIRSLQEGGRPSSGDQSATPETAPPASGGSPVGEASQSPSSNPPPHGVPAQPARPKGDRQP</sequence>
<evidence type="ECO:0000313" key="4">
    <source>
        <dbReference type="Proteomes" id="UP000265719"/>
    </source>
</evidence>
<keyword evidence="4" id="KW-1185">Reference proteome</keyword>
<dbReference type="RefSeq" id="WP_068690917.1">
    <property type="nucleotide sequence ID" value="NZ_CP063196.1"/>
</dbReference>
<dbReference type="Proteomes" id="UP000265719">
    <property type="component" value="Chromosome"/>
</dbReference>
<reference evidence="3" key="1">
    <citation type="submission" date="2020-10" db="EMBL/GenBank/DDBJ databases">
        <title>De novo genome project of the cellulose decomposer Thermobifida halotolerans type strain.</title>
        <authorList>
            <person name="Nagy I."/>
            <person name="Horvath B."/>
            <person name="Kukolya J."/>
            <person name="Nagy I."/>
            <person name="Orsini M."/>
        </authorList>
    </citation>
    <scope>NUCLEOTIDE SEQUENCE</scope>
    <source>
        <strain evidence="3">DSM 44931</strain>
    </source>
</reference>
<evidence type="ECO:0000313" key="3">
    <source>
        <dbReference type="EMBL" id="UOE21543.1"/>
    </source>
</evidence>
<dbReference type="AlphaFoldDB" id="A0A399G8S7"/>